<proteinExistence type="predicted"/>
<name>A0A0N5BWX7_STREA</name>
<dbReference type="AlphaFoldDB" id="A0A0N5BWX7"/>
<reference evidence="3" key="1">
    <citation type="submission" date="2017-02" db="UniProtKB">
        <authorList>
            <consortium name="WormBaseParasite"/>
        </authorList>
    </citation>
    <scope>IDENTIFICATION</scope>
</reference>
<keyword evidence="2" id="KW-1185">Reference proteome</keyword>
<sequence>MDPRRKEVPRNGNQATFYDSNLRQFIPSGDYIALEEKNKGLEKMNEDLHSLIKKYEDSEFLRCFSSEKIKSETEKLREFEKQLEREKLDIYRNLGMDDFFDSSDEDAMSLNESLVEENNEIHHELPSKVPITVEEVPVKKEIRFTKLIPSNNNFKSWVNQVEKKSMKKYPPTPIDRSKLRRRGGRAKLSLKHALFSKKGIEKFTEIVANKNILHQEVVATQAKGPGDIDTSNIKYEADFDTRLTRSMKGQKKKYKDICFYRKVHAQLWSKHYVSEDELKSGVTEMNIEEELGFYFFN</sequence>
<evidence type="ECO:0000256" key="1">
    <source>
        <dbReference type="SAM" id="Coils"/>
    </source>
</evidence>
<evidence type="ECO:0000313" key="2">
    <source>
        <dbReference type="Proteomes" id="UP000046392"/>
    </source>
</evidence>
<evidence type="ECO:0000313" key="3">
    <source>
        <dbReference type="WBParaSite" id="SPAL_0001031600.1"/>
    </source>
</evidence>
<dbReference type="WBParaSite" id="SPAL_0001031600.1">
    <property type="protein sequence ID" value="SPAL_0001031600.1"/>
    <property type="gene ID" value="SPAL_0001031600"/>
</dbReference>
<feature type="coiled-coil region" evidence="1">
    <location>
        <begin position="31"/>
        <end position="89"/>
    </location>
</feature>
<accession>A0A0N5BWX7</accession>
<keyword evidence="1" id="KW-0175">Coiled coil</keyword>
<organism evidence="2 3">
    <name type="scientific">Strongyloides papillosus</name>
    <name type="common">Intestinal threadworm</name>
    <dbReference type="NCBI Taxonomy" id="174720"/>
    <lineage>
        <taxon>Eukaryota</taxon>
        <taxon>Metazoa</taxon>
        <taxon>Ecdysozoa</taxon>
        <taxon>Nematoda</taxon>
        <taxon>Chromadorea</taxon>
        <taxon>Rhabditida</taxon>
        <taxon>Tylenchina</taxon>
        <taxon>Panagrolaimomorpha</taxon>
        <taxon>Strongyloidoidea</taxon>
        <taxon>Strongyloididae</taxon>
        <taxon>Strongyloides</taxon>
    </lineage>
</organism>
<protein>
    <submittedName>
        <fullName evidence="3">Uncharacterized protein</fullName>
    </submittedName>
</protein>
<dbReference type="Proteomes" id="UP000046392">
    <property type="component" value="Unplaced"/>
</dbReference>